<dbReference type="FunFam" id="2.40.70.10:FF:000018">
    <property type="entry name" value="Aspartic proteinase-like protein 2"/>
    <property type="match status" value="1"/>
</dbReference>
<evidence type="ECO:0000313" key="15">
    <source>
        <dbReference type="Proteomes" id="UP000323597"/>
    </source>
</evidence>
<name>A0A5D2S730_GOSMU</name>
<evidence type="ECO:0000256" key="5">
    <source>
        <dbReference type="ARBA" id="ARBA00022750"/>
    </source>
</evidence>
<dbReference type="InterPro" id="IPR032799">
    <property type="entry name" value="TAXi_C"/>
</dbReference>
<evidence type="ECO:0000256" key="7">
    <source>
        <dbReference type="ARBA" id="ARBA00022989"/>
    </source>
</evidence>
<dbReference type="InterPro" id="IPR001461">
    <property type="entry name" value="Aspartic_peptidase_A1"/>
</dbReference>
<dbReference type="InterPro" id="IPR001969">
    <property type="entry name" value="Aspartic_peptidase_AS"/>
</dbReference>
<dbReference type="PRINTS" id="PR00792">
    <property type="entry name" value="PEPSIN"/>
</dbReference>
<organism evidence="14 15">
    <name type="scientific">Gossypium mustelinum</name>
    <name type="common">Cotton</name>
    <name type="synonym">Gossypium caicoense</name>
    <dbReference type="NCBI Taxonomy" id="34275"/>
    <lineage>
        <taxon>Eukaryota</taxon>
        <taxon>Viridiplantae</taxon>
        <taxon>Streptophyta</taxon>
        <taxon>Embryophyta</taxon>
        <taxon>Tracheophyta</taxon>
        <taxon>Spermatophyta</taxon>
        <taxon>Magnoliopsida</taxon>
        <taxon>eudicotyledons</taxon>
        <taxon>Gunneridae</taxon>
        <taxon>Pentapetalae</taxon>
        <taxon>rosids</taxon>
        <taxon>malvids</taxon>
        <taxon>Malvales</taxon>
        <taxon>Malvaceae</taxon>
        <taxon>Malvoideae</taxon>
        <taxon>Gossypium</taxon>
    </lineage>
</organism>
<dbReference type="Pfam" id="PF14541">
    <property type="entry name" value="TAXi_C"/>
    <property type="match status" value="1"/>
</dbReference>
<evidence type="ECO:0000256" key="6">
    <source>
        <dbReference type="ARBA" id="ARBA00022801"/>
    </source>
</evidence>
<evidence type="ECO:0000256" key="2">
    <source>
        <dbReference type="ARBA" id="ARBA00022670"/>
    </source>
</evidence>
<reference evidence="14 15" key="1">
    <citation type="submission" date="2019-07" db="EMBL/GenBank/DDBJ databases">
        <title>WGS assembly of Gossypium mustelinum.</title>
        <authorList>
            <person name="Chen Z.J."/>
            <person name="Sreedasyam A."/>
            <person name="Ando A."/>
            <person name="Song Q."/>
            <person name="De L."/>
            <person name="Hulse-Kemp A."/>
            <person name="Ding M."/>
            <person name="Ye W."/>
            <person name="Kirkbride R."/>
            <person name="Jenkins J."/>
            <person name="Plott C."/>
            <person name="Lovell J."/>
            <person name="Lin Y.-M."/>
            <person name="Vaughn R."/>
            <person name="Liu B."/>
            <person name="Li W."/>
            <person name="Simpson S."/>
            <person name="Scheffler B."/>
            <person name="Saski C."/>
            <person name="Grover C."/>
            <person name="Hu G."/>
            <person name="Conover J."/>
            <person name="Carlson J."/>
            <person name="Shu S."/>
            <person name="Boston L."/>
            <person name="Williams M."/>
            <person name="Peterson D."/>
            <person name="Mcgee K."/>
            <person name="Jones D."/>
            <person name="Wendel J."/>
            <person name="Stelly D."/>
            <person name="Grimwood J."/>
            <person name="Schmutz J."/>
        </authorList>
    </citation>
    <scope>NUCLEOTIDE SEQUENCE [LARGE SCALE GENOMIC DNA]</scope>
    <source>
        <strain evidence="14">1408120.09</strain>
    </source>
</reference>
<dbReference type="InterPro" id="IPR021109">
    <property type="entry name" value="Peptidase_aspartic_dom_sf"/>
</dbReference>
<dbReference type="PANTHER" id="PTHR13683:SF375">
    <property type="entry name" value="PEPTIDASE A1 DOMAIN-CONTAINING PROTEIN"/>
    <property type="match status" value="1"/>
</dbReference>
<keyword evidence="3" id="KW-0812">Transmembrane</keyword>
<dbReference type="PROSITE" id="PS51767">
    <property type="entry name" value="PEPTIDASE_A1"/>
    <property type="match status" value="1"/>
</dbReference>
<evidence type="ECO:0000256" key="1">
    <source>
        <dbReference type="ARBA" id="ARBA00007447"/>
    </source>
</evidence>
<keyword evidence="9" id="KW-0325">Glycoprotein</keyword>
<keyword evidence="7" id="KW-1133">Transmembrane helix</keyword>
<feature type="active site" evidence="11">
    <location>
        <position position="100"/>
    </location>
</feature>
<evidence type="ECO:0000313" key="14">
    <source>
        <dbReference type="EMBL" id="TYI48729.1"/>
    </source>
</evidence>
<protein>
    <recommendedName>
        <fullName evidence="13">Peptidase A1 domain-containing protein</fullName>
    </recommendedName>
</protein>
<dbReference type="PROSITE" id="PS00141">
    <property type="entry name" value="ASP_PROTEASE"/>
    <property type="match status" value="1"/>
</dbReference>
<dbReference type="GO" id="GO:0006508">
    <property type="term" value="P:proteolysis"/>
    <property type="evidence" value="ECO:0007669"/>
    <property type="project" value="UniProtKB-KW"/>
</dbReference>
<dbReference type="Gene3D" id="2.40.70.10">
    <property type="entry name" value="Acid Proteases"/>
    <property type="match status" value="2"/>
</dbReference>
<dbReference type="FunFam" id="2.40.70.10:FF:000020">
    <property type="entry name" value="Aspartic proteinase-like protein 2"/>
    <property type="match status" value="1"/>
</dbReference>
<accession>A0A5D2S730</accession>
<dbReference type="CDD" id="cd05476">
    <property type="entry name" value="pepsin_A_like_plant"/>
    <property type="match status" value="1"/>
</dbReference>
<evidence type="ECO:0000256" key="3">
    <source>
        <dbReference type="ARBA" id="ARBA00022692"/>
    </source>
</evidence>
<evidence type="ECO:0000259" key="13">
    <source>
        <dbReference type="PROSITE" id="PS51767"/>
    </source>
</evidence>
<dbReference type="AlphaFoldDB" id="A0A5D2S730"/>
<keyword evidence="4" id="KW-0732">Signal</keyword>
<feature type="domain" description="Peptidase A1" evidence="13">
    <location>
        <begin position="82"/>
        <end position="457"/>
    </location>
</feature>
<keyword evidence="6 12" id="KW-0378">Hydrolase</keyword>
<dbReference type="PANTHER" id="PTHR13683">
    <property type="entry name" value="ASPARTYL PROTEASES"/>
    <property type="match status" value="1"/>
</dbReference>
<comment type="similarity">
    <text evidence="1 12">Belongs to the peptidase A1 family.</text>
</comment>
<evidence type="ECO:0000256" key="11">
    <source>
        <dbReference type="PIRSR" id="PIRSR601461-1"/>
    </source>
</evidence>
<evidence type="ECO:0000256" key="12">
    <source>
        <dbReference type="RuleBase" id="RU000454"/>
    </source>
</evidence>
<evidence type="ECO:0000256" key="9">
    <source>
        <dbReference type="ARBA" id="ARBA00023180"/>
    </source>
</evidence>
<dbReference type="InterPro" id="IPR032861">
    <property type="entry name" value="TAXi_N"/>
</dbReference>
<evidence type="ECO:0000256" key="4">
    <source>
        <dbReference type="ARBA" id="ARBA00022729"/>
    </source>
</evidence>
<evidence type="ECO:0000256" key="8">
    <source>
        <dbReference type="ARBA" id="ARBA00023136"/>
    </source>
</evidence>
<gene>
    <name evidence="14" type="ORF">E1A91_D13G267300v1</name>
</gene>
<proteinExistence type="inferred from homology"/>
<dbReference type="EMBL" id="CM017661">
    <property type="protein sequence ID" value="TYI48729.1"/>
    <property type="molecule type" value="Genomic_DNA"/>
</dbReference>
<keyword evidence="5 12" id="KW-0064">Aspartyl protease</keyword>
<dbReference type="SUPFAM" id="SSF50630">
    <property type="entry name" value="Acid proteases"/>
    <property type="match status" value="1"/>
</dbReference>
<keyword evidence="2 12" id="KW-0645">Protease</keyword>
<dbReference type="InterPro" id="IPR033121">
    <property type="entry name" value="PEPTIDASE_A1"/>
</dbReference>
<dbReference type="InterPro" id="IPR034161">
    <property type="entry name" value="Pepsin-like_plant"/>
</dbReference>
<keyword evidence="8" id="KW-0472">Membrane</keyword>
<evidence type="ECO:0000256" key="10">
    <source>
        <dbReference type="ARBA" id="ARBA00046288"/>
    </source>
</evidence>
<feature type="active site" evidence="11">
    <location>
        <position position="338"/>
    </location>
</feature>
<dbReference type="GO" id="GO:0012505">
    <property type="term" value="C:endomembrane system"/>
    <property type="evidence" value="ECO:0007669"/>
    <property type="project" value="UniProtKB-SubCell"/>
</dbReference>
<keyword evidence="15" id="KW-1185">Reference proteome</keyword>
<comment type="subcellular location">
    <subcellularLocation>
        <location evidence="10">Endomembrane system</location>
        <topology evidence="10">Single-pass type I membrane protein</topology>
    </subcellularLocation>
</comment>
<sequence length="512" mass="55224">MAAVFRAWVVITVVITEAAVVGGFPATFKLERSIPLASHELELSELVERDRLRHGRLLESSSVGVVGFPVSGTYDPFIVGLYYTKLQLGSPPREFNVQIDTGSDVLWVGCNSCNGCPKSSGLKIPLNFFDPGSSSTASLVSCSDQRCSSGIQVSDSTCSGSSNQCSYTFQYGDGSGTSGYYVSDLLHFNTILPGHTTGNATASIMFGCSMLHTGKLTDSHRAVDGIFGFGQQSLSVISQLSSQRVTPRTFSHCLKGNDDGGGILVLGEIVEPDMVYTPLVPSMSTVFTRSLRPKLMRIKHFCRPHYNIDLRSISVGGQVLSIDASVFSTSINHGAIIDSGTTLSYLADEAYNAFIDAINNAVSEHVHPVLSHGNQCYLITDSIDHIFPEASLNFAGGAALILHPEDYLIQQNPIGGSVVWCIGFKTIEGQKLTILGDLVMKDKIFVYDLEKQQIGWVNYDCSSSVNVSVNTEPGKTKFVNARPINNSSSPDELQTTVALLLNMFMLAGLLLL</sequence>
<dbReference type="GO" id="GO:0004190">
    <property type="term" value="F:aspartic-type endopeptidase activity"/>
    <property type="evidence" value="ECO:0007669"/>
    <property type="project" value="UniProtKB-KW"/>
</dbReference>
<dbReference type="Proteomes" id="UP000323597">
    <property type="component" value="Chromosome D13"/>
</dbReference>
<dbReference type="Pfam" id="PF14543">
    <property type="entry name" value="TAXi_N"/>
    <property type="match status" value="1"/>
</dbReference>